<evidence type="ECO:0000313" key="11">
    <source>
        <dbReference type="EMBL" id="KAL1836063.1"/>
    </source>
</evidence>
<comment type="caution">
    <text evidence="11">The sequence shown here is derived from an EMBL/GenBank/DDBJ whole genome shotgun (WGS) entry which is preliminary data.</text>
</comment>
<evidence type="ECO:0000256" key="7">
    <source>
        <dbReference type="ARBA" id="ARBA00023136"/>
    </source>
</evidence>
<keyword evidence="4 8" id="KW-0812">Transmembrane</keyword>
<feature type="transmembrane region" description="Helical" evidence="8">
    <location>
        <begin position="462"/>
        <end position="484"/>
    </location>
</feature>
<organism evidence="11 12">
    <name type="scientific">Humicola insolens</name>
    <name type="common">Soft-rot fungus</name>
    <dbReference type="NCBI Taxonomy" id="85995"/>
    <lineage>
        <taxon>Eukaryota</taxon>
        <taxon>Fungi</taxon>
        <taxon>Dikarya</taxon>
        <taxon>Ascomycota</taxon>
        <taxon>Pezizomycotina</taxon>
        <taxon>Sordariomycetes</taxon>
        <taxon>Sordariomycetidae</taxon>
        <taxon>Sordariales</taxon>
        <taxon>Chaetomiaceae</taxon>
        <taxon>Mycothermus</taxon>
    </lineage>
</organism>
<dbReference type="PROSITE" id="PS50850">
    <property type="entry name" value="MFS"/>
    <property type="match status" value="1"/>
</dbReference>
<keyword evidence="5 8" id="KW-1133">Transmembrane helix</keyword>
<comment type="similarity">
    <text evidence="2 8">Belongs to the major facilitator superfamily. Nitrate/nitrite porter (TC 2.A.1.8) family.</text>
</comment>
<feature type="domain" description="Major facilitator superfamily (MFS) profile" evidence="10">
    <location>
        <begin position="36"/>
        <end position="489"/>
    </location>
</feature>
<dbReference type="Gene3D" id="1.20.1250.20">
    <property type="entry name" value="MFS general substrate transporter like domains"/>
    <property type="match status" value="2"/>
</dbReference>
<dbReference type="SUPFAM" id="SSF103473">
    <property type="entry name" value="MFS general substrate transporter"/>
    <property type="match status" value="1"/>
</dbReference>
<dbReference type="PANTHER" id="PTHR23515">
    <property type="entry name" value="HIGH-AFFINITY NITRATE TRANSPORTER 2.3"/>
    <property type="match status" value="1"/>
</dbReference>
<keyword evidence="8" id="KW-1003">Cell membrane</keyword>
<name>A0ABR3V2R2_HUMIN</name>
<keyword evidence="12" id="KW-1185">Reference proteome</keyword>
<feature type="compositionally biased region" description="Polar residues" evidence="9">
    <location>
        <begin position="243"/>
        <end position="252"/>
    </location>
</feature>
<dbReference type="NCBIfam" id="TIGR00886">
    <property type="entry name" value="2A0108"/>
    <property type="match status" value="1"/>
</dbReference>
<feature type="transmembrane region" description="Helical" evidence="8">
    <location>
        <begin position="36"/>
        <end position="54"/>
    </location>
</feature>
<feature type="compositionally biased region" description="Pro residues" evidence="9">
    <location>
        <begin position="286"/>
        <end position="295"/>
    </location>
</feature>
<keyword evidence="6 8" id="KW-0534">Nitrate assimilation</keyword>
<dbReference type="Proteomes" id="UP001583172">
    <property type="component" value="Unassembled WGS sequence"/>
</dbReference>
<feature type="transmembrane region" description="Helical" evidence="8">
    <location>
        <begin position="428"/>
        <end position="450"/>
    </location>
</feature>
<feature type="transmembrane region" description="Helical" evidence="8">
    <location>
        <begin position="133"/>
        <end position="152"/>
    </location>
</feature>
<feature type="transmembrane region" description="Helical" evidence="8">
    <location>
        <begin position="350"/>
        <end position="375"/>
    </location>
</feature>
<reference evidence="11 12" key="1">
    <citation type="journal article" date="2024" name="Commun. Biol.">
        <title>Comparative genomic analysis of thermophilic fungi reveals convergent evolutionary adaptations and gene losses.</title>
        <authorList>
            <person name="Steindorff A.S."/>
            <person name="Aguilar-Pontes M.V."/>
            <person name="Robinson A.J."/>
            <person name="Andreopoulos B."/>
            <person name="LaButti K."/>
            <person name="Kuo A."/>
            <person name="Mondo S."/>
            <person name="Riley R."/>
            <person name="Otillar R."/>
            <person name="Haridas S."/>
            <person name="Lipzen A."/>
            <person name="Grimwood J."/>
            <person name="Schmutz J."/>
            <person name="Clum A."/>
            <person name="Reid I.D."/>
            <person name="Moisan M.C."/>
            <person name="Butler G."/>
            <person name="Nguyen T.T.M."/>
            <person name="Dewar K."/>
            <person name="Conant G."/>
            <person name="Drula E."/>
            <person name="Henrissat B."/>
            <person name="Hansel C."/>
            <person name="Singer S."/>
            <person name="Hutchinson M.I."/>
            <person name="de Vries R.P."/>
            <person name="Natvig D.O."/>
            <person name="Powell A.J."/>
            <person name="Tsang A."/>
            <person name="Grigoriev I.V."/>
        </authorList>
    </citation>
    <scope>NUCLEOTIDE SEQUENCE [LARGE SCALE GENOMIC DNA]</scope>
    <source>
        <strain evidence="11 12">CBS 620.91</strain>
    </source>
</reference>
<feature type="transmembrane region" description="Helical" evidence="8">
    <location>
        <begin position="164"/>
        <end position="183"/>
    </location>
</feature>
<evidence type="ECO:0000256" key="9">
    <source>
        <dbReference type="SAM" id="MobiDB-lite"/>
    </source>
</evidence>
<dbReference type="InterPro" id="IPR004737">
    <property type="entry name" value="NO3_transporter_NarK/NarU-like"/>
</dbReference>
<feature type="transmembrane region" description="Helical" evidence="8">
    <location>
        <begin position="396"/>
        <end position="416"/>
    </location>
</feature>
<comment type="subcellular location">
    <subcellularLocation>
        <location evidence="8">Cell membrane</location>
        <topology evidence="8">Multi-pass membrane protein</topology>
    </subcellularLocation>
    <subcellularLocation>
        <location evidence="1">Membrane</location>
        <topology evidence="1">Multi-pass membrane protein</topology>
    </subcellularLocation>
</comment>
<feature type="transmembrane region" description="Helical" evidence="8">
    <location>
        <begin position="195"/>
        <end position="218"/>
    </location>
</feature>
<keyword evidence="7 8" id="KW-0472">Membrane</keyword>
<evidence type="ECO:0000256" key="2">
    <source>
        <dbReference type="ARBA" id="ARBA00008432"/>
    </source>
</evidence>
<evidence type="ECO:0000256" key="3">
    <source>
        <dbReference type="ARBA" id="ARBA00022448"/>
    </source>
</evidence>
<protein>
    <recommendedName>
        <fullName evidence="8">Nitrate/nitrite transporter</fullName>
    </recommendedName>
</protein>
<sequence>MGFQLSHLYAAPAVNPVTLKARAIPFLNPIDPYGRVFFFSWFGFMIAFWAWYTFPPLLTHTIKNDLQLSSEEVANSNIISICATLLVRLVSGPLCDRYGPRKLFGGLLLVGSIPLGLAPLVRNAAGLYVSRFFIGLIGGVFVPSQVWCMAFFDDNVVGTANGVVGGWGVAGGGMTYLIMPAVYDGLVRSGHVPSQAWRLTFLVPLAMVITTAIALLLLCPDAPTGKWSDRHLRAQDTIIAESTSDSDQTSIVHGSGGTKGQSTRAPPPKENFVTTTPMPTEKESRPPSPTRPHPPSTDTDTHPRASLLSLQTSFHMLSYACTFGSELAINAVLSSYYATTFPSLSQTNAANYAAMFGFLNFITRPLGGAVSDLLYRFASRSQHSKLASSALWCKKGWLTLCTLGAGVMLVIVGRLYEGPGSGKSEGGAVALLALTAVFLQAGNGANFSLLPHVPDPREVGALAGLTGASGNLGGVVFAIVFRFMDGGEG</sequence>
<dbReference type="EMBL" id="JAZGSY010000472">
    <property type="protein sequence ID" value="KAL1836063.1"/>
    <property type="molecule type" value="Genomic_DNA"/>
</dbReference>
<evidence type="ECO:0000256" key="6">
    <source>
        <dbReference type="ARBA" id="ARBA00023063"/>
    </source>
</evidence>
<dbReference type="InterPro" id="IPR011701">
    <property type="entry name" value="MFS"/>
</dbReference>
<feature type="region of interest" description="Disordered" evidence="9">
    <location>
        <begin position="243"/>
        <end position="303"/>
    </location>
</feature>
<gene>
    <name evidence="11" type="ORF">VTJ49DRAFT_5625</name>
</gene>
<dbReference type="InterPro" id="IPR044772">
    <property type="entry name" value="NO3_transporter"/>
</dbReference>
<evidence type="ECO:0000256" key="1">
    <source>
        <dbReference type="ARBA" id="ARBA00004141"/>
    </source>
</evidence>
<dbReference type="Pfam" id="PF07690">
    <property type="entry name" value="MFS_1"/>
    <property type="match status" value="1"/>
</dbReference>
<keyword evidence="3 8" id="KW-0813">Transport</keyword>
<evidence type="ECO:0000259" key="10">
    <source>
        <dbReference type="PROSITE" id="PS50850"/>
    </source>
</evidence>
<evidence type="ECO:0000256" key="8">
    <source>
        <dbReference type="RuleBase" id="RU366033"/>
    </source>
</evidence>
<dbReference type="InterPro" id="IPR020846">
    <property type="entry name" value="MFS_dom"/>
</dbReference>
<dbReference type="InterPro" id="IPR036259">
    <property type="entry name" value="MFS_trans_sf"/>
</dbReference>
<feature type="transmembrane region" description="Helical" evidence="8">
    <location>
        <begin position="103"/>
        <end position="121"/>
    </location>
</feature>
<proteinExistence type="inferred from homology"/>
<evidence type="ECO:0000256" key="5">
    <source>
        <dbReference type="ARBA" id="ARBA00022989"/>
    </source>
</evidence>
<evidence type="ECO:0000313" key="12">
    <source>
        <dbReference type="Proteomes" id="UP001583172"/>
    </source>
</evidence>
<evidence type="ECO:0000256" key="4">
    <source>
        <dbReference type="ARBA" id="ARBA00022692"/>
    </source>
</evidence>
<feature type="transmembrane region" description="Helical" evidence="8">
    <location>
        <begin position="74"/>
        <end position="91"/>
    </location>
</feature>
<accession>A0ABR3V2R2</accession>
<feature type="transmembrane region" description="Helical" evidence="8">
    <location>
        <begin position="316"/>
        <end position="338"/>
    </location>
</feature>